<gene>
    <name evidence="1" type="ORF">CTRU02_210164</name>
</gene>
<proteinExistence type="predicted"/>
<evidence type="ECO:0000313" key="2">
    <source>
        <dbReference type="Proteomes" id="UP000805649"/>
    </source>
</evidence>
<evidence type="ECO:0000313" key="1">
    <source>
        <dbReference type="EMBL" id="KAL0935573.1"/>
    </source>
</evidence>
<organism evidence="1 2">
    <name type="scientific">Colletotrichum truncatum</name>
    <name type="common">Anthracnose fungus</name>
    <name type="synonym">Colletotrichum capsici</name>
    <dbReference type="NCBI Taxonomy" id="5467"/>
    <lineage>
        <taxon>Eukaryota</taxon>
        <taxon>Fungi</taxon>
        <taxon>Dikarya</taxon>
        <taxon>Ascomycota</taxon>
        <taxon>Pezizomycotina</taxon>
        <taxon>Sordariomycetes</taxon>
        <taxon>Hypocreomycetidae</taxon>
        <taxon>Glomerellales</taxon>
        <taxon>Glomerellaceae</taxon>
        <taxon>Colletotrichum</taxon>
        <taxon>Colletotrichum truncatum species complex</taxon>
    </lineage>
</organism>
<protein>
    <submittedName>
        <fullName evidence="1">Uncharacterized protein</fullName>
    </submittedName>
</protein>
<dbReference type="EMBL" id="VUJX02000006">
    <property type="protein sequence ID" value="KAL0935573.1"/>
    <property type="molecule type" value="Genomic_DNA"/>
</dbReference>
<keyword evidence="2" id="KW-1185">Reference proteome</keyword>
<accession>A0ACC3YUH4</accession>
<comment type="caution">
    <text evidence="1">The sequence shown here is derived from an EMBL/GenBank/DDBJ whole genome shotgun (WGS) entry which is preliminary data.</text>
</comment>
<sequence>MDFASSTTTVDQPPPLLFSPDVDGLAQAPAHVARAILVALCEDQRVRAQALRQFDRLLRFQADIRGQDAVKSPNSMATSLKRKATGGEPKICVQCDGIFTEEENQFGACWYHSGEMELMDETAIERLPGDMLLYDLDTEPIRARHPEAFRWCCCHALGNRPGCVSGRHESNPDRSKKGRGSEFSDLEDDPLQLDDDDDSSSNEKEDRNSQGHSSRPQTNGRQS</sequence>
<dbReference type="Proteomes" id="UP000805649">
    <property type="component" value="Unassembled WGS sequence"/>
</dbReference>
<reference evidence="1 2" key="1">
    <citation type="journal article" date="2020" name="Phytopathology">
        <title>Genome Sequence Resources of Colletotrichum truncatum, C. plurivorum, C. musicola, and C. sojae: Four Species Pathogenic to Soybean (Glycine max).</title>
        <authorList>
            <person name="Rogerio F."/>
            <person name="Boufleur T.R."/>
            <person name="Ciampi-Guillardi M."/>
            <person name="Sukno S.A."/>
            <person name="Thon M.R."/>
            <person name="Massola Junior N.S."/>
            <person name="Baroncelli R."/>
        </authorList>
    </citation>
    <scope>NUCLEOTIDE SEQUENCE [LARGE SCALE GENOMIC DNA]</scope>
    <source>
        <strain evidence="1 2">CMES1059</strain>
    </source>
</reference>
<name>A0ACC3YUH4_COLTU</name>